<dbReference type="STRING" id="246786.GS18_0212165"/>
<name>A0A084GWZ5_METID</name>
<keyword evidence="5" id="KW-0133">Cell shape</keyword>
<dbReference type="GO" id="GO:0005886">
    <property type="term" value="C:plasma membrane"/>
    <property type="evidence" value="ECO:0007669"/>
    <property type="project" value="UniProtKB-SubCell"/>
</dbReference>
<evidence type="ECO:0000256" key="1">
    <source>
        <dbReference type="ARBA" id="ARBA00004651"/>
    </source>
</evidence>
<comment type="similarity">
    <text evidence="2">Belongs to the MreD family.</text>
</comment>
<keyword evidence="4 8" id="KW-0812">Transmembrane</keyword>
<feature type="transmembrane region" description="Helical" evidence="8">
    <location>
        <begin position="140"/>
        <end position="159"/>
    </location>
</feature>
<evidence type="ECO:0000256" key="5">
    <source>
        <dbReference type="ARBA" id="ARBA00022960"/>
    </source>
</evidence>
<dbReference type="Pfam" id="PF04093">
    <property type="entry name" value="MreD"/>
    <property type="match status" value="1"/>
</dbReference>
<evidence type="ECO:0000256" key="8">
    <source>
        <dbReference type="SAM" id="Phobius"/>
    </source>
</evidence>
<accession>A0A084GWZ5</accession>
<feature type="transmembrane region" description="Helical" evidence="8">
    <location>
        <begin position="34"/>
        <end position="51"/>
    </location>
</feature>
<dbReference type="Proteomes" id="UP000028549">
    <property type="component" value="Unassembled WGS sequence"/>
</dbReference>
<dbReference type="OrthoDB" id="1653857at2"/>
<dbReference type="NCBIfam" id="TIGR03426">
    <property type="entry name" value="shape_MreD"/>
    <property type="match status" value="1"/>
</dbReference>
<evidence type="ECO:0000256" key="6">
    <source>
        <dbReference type="ARBA" id="ARBA00022989"/>
    </source>
</evidence>
<comment type="caution">
    <text evidence="9">The sequence shown here is derived from an EMBL/GenBank/DDBJ whole genome shotgun (WGS) entry which is preliminary data.</text>
</comment>
<evidence type="ECO:0000256" key="2">
    <source>
        <dbReference type="ARBA" id="ARBA00007776"/>
    </source>
</evidence>
<evidence type="ECO:0000256" key="7">
    <source>
        <dbReference type="ARBA" id="ARBA00023136"/>
    </source>
</evidence>
<sequence length="173" mass="19921">MNRILLPLFILFVFISESTFTDLIELPFTSEDQVIIPRFVMLSIVFITAYYSQKMGIIYGMVFGLLHDIVYTEILGIYLFAYPLFAYLISKALKALQGNMLVVLFLSLLAVTLLEFYSYGIQRLIGYSNLPFYDFTNLRLLPTILANSVGAIVLIYPMSRFISKVKRDYMDDL</sequence>
<keyword evidence="3" id="KW-1003">Cell membrane</keyword>
<dbReference type="GO" id="GO:0008360">
    <property type="term" value="P:regulation of cell shape"/>
    <property type="evidence" value="ECO:0007669"/>
    <property type="project" value="UniProtKB-KW"/>
</dbReference>
<protein>
    <submittedName>
        <fullName evidence="9">Rod shape-determining protein MreD</fullName>
    </submittedName>
</protein>
<feature type="transmembrane region" description="Helical" evidence="8">
    <location>
        <begin position="100"/>
        <end position="119"/>
    </location>
</feature>
<dbReference type="InterPro" id="IPR007227">
    <property type="entry name" value="Cell_shape_determining_MreD"/>
</dbReference>
<proteinExistence type="inferred from homology"/>
<evidence type="ECO:0000256" key="4">
    <source>
        <dbReference type="ARBA" id="ARBA00022692"/>
    </source>
</evidence>
<feature type="transmembrane region" description="Helical" evidence="8">
    <location>
        <begin position="58"/>
        <end position="80"/>
    </location>
</feature>
<keyword evidence="10" id="KW-1185">Reference proteome</keyword>
<dbReference type="AlphaFoldDB" id="A0A084GWZ5"/>
<keyword evidence="7 8" id="KW-0472">Membrane</keyword>
<evidence type="ECO:0000313" key="10">
    <source>
        <dbReference type="Proteomes" id="UP000028549"/>
    </source>
</evidence>
<organism evidence="9 10">
    <name type="scientific">Metabacillus indicus</name>
    <name type="common">Bacillus indicus</name>
    <dbReference type="NCBI Taxonomy" id="246786"/>
    <lineage>
        <taxon>Bacteria</taxon>
        <taxon>Bacillati</taxon>
        <taxon>Bacillota</taxon>
        <taxon>Bacilli</taxon>
        <taxon>Bacillales</taxon>
        <taxon>Bacillaceae</taxon>
        <taxon>Metabacillus</taxon>
    </lineage>
</organism>
<evidence type="ECO:0000313" key="9">
    <source>
        <dbReference type="EMBL" id="KEZ51857.1"/>
    </source>
</evidence>
<comment type="subcellular location">
    <subcellularLocation>
        <location evidence="1">Cell membrane</location>
        <topology evidence="1">Multi-pass membrane protein</topology>
    </subcellularLocation>
</comment>
<evidence type="ECO:0000256" key="3">
    <source>
        <dbReference type="ARBA" id="ARBA00022475"/>
    </source>
</evidence>
<dbReference type="EMBL" id="JNVC02000005">
    <property type="protein sequence ID" value="KEZ51857.1"/>
    <property type="molecule type" value="Genomic_DNA"/>
</dbReference>
<keyword evidence="6 8" id="KW-1133">Transmembrane helix</keyword>
<reference evidence="9 10" key="1">
    <citation type="journal article" date="2005" name="Int. J. Syst. Evol. Microbiol.">
        <title>Bacillus cibi sp. nov., isolated from jeotgal, a traditional Korean fermented seafood.</title>
        <authorList>
            <person name="Yoon J.H."/>
            <person name="Lee C.H."/>
            <person name="Oh T.K."/>
        </authorList>
    </citation>
    <scope>NUCLEOTIDE SEQUENCE [LARGE SCALE GENOMIC DNA]</scope>
    <source>
        <strain evidence="9 10">DSM 16189</strain>
    </source>
</reference>
<dbReference type="RefSeq" id="WP_029566783.1">
    <property type="nucleotide sequence ID" value="NZ_CANLZQ010000001.1"/>
</dbReference>
<gene>
    <name evidence="9" type="ORF">GS18_0212165</name>
</gene>